<accession>A0ABU9IN93</accession>
<evidence type="ECO:0000313" key="1">
    <source>
        <dbReference type="EMBL" id="MEL1253903.1"/>
    </source>
</evidence>
<sequence length="386" mass="44806">MKSNLIIPTTICLLTFLISCKKQEKIDLMKLNLNEKIESIIDFNDSIFIGVETVEYPFCLLAEIDNSTKYTFDGIDLKKQKVYFQINSELLKTDSITKSGGGHIDLLPLKNKENLAPLLKKYKADDYLYGFRIEMKTSEFKNEILKKLENKYGKGTKNPNTDNGLYWNLKKQGKYIFYSPDYDRVTILNNAKLSKTCYWDTFNGLIDFDGCNNENYFKGLLINTTKPENMKNKPVLTIHNDWNVNDITIGKSSENDFTNSKTSKNFERNIVIQGSTGDINELTYDNDYNNFYFFFDVSKKASENPKYNIIKAYSITDFKRVEISFENGLHPFSSKEEIAKKISADQIENYDDLKFSNYIEIKNASLKIKLMFDDKNEFSSMYVVKK</sequence>
<dbReference type="RefSeq" id="WP_341691752.1">
    <property type="nucleotide sequence ID" value="NZ_JBBYHS010000008.1"/>
</dbReference>
<dbReference type="PROSITE" id="PS51257">
    <property type="entry name" value="PROKAR_LIPOPROTEIN"/>
    <property type="match status" value="1"/>
</dbReference>
<gene>
    <name evidence="1" type="ORF">AAEO57_08955</name>
</gene>
<organism evidence="1 2">
    <name type="scientific">Flavobacterium calami</name>
    <dbReference type="NCBI Taxonomy" id="3139144"/>
    <lineage>
        <taxon>Bacteria</taxon>
        <taxon>Pseudomonadati</taxon>
        <taxon>Bacteroidota</taxon>
        <taxon>Flavobacteriia</taxon>
        <taxon>Flavobacteriales</taxon>
        <taxon>Flavobacteriaceae</taxon>
        <taxon>Flavobacterium</taxon>
    </lineage>
</organism>
<name>A0ABU9IN93_9FLAO</name>
<dbReference type="Proteomes" id="UP001485226">
    <property type="component" value="Unassembled WGS sequence"/>
</dbReference>
<evidence type="ECO:0000313" key="2">
    <source>
        <dbReference type="Proteomes" id="UP001485226"/>
    </source>
</evidence>
<keyword evidence="2" id="KW-1185">Reference proteome</keyword>
<protein>
    <submittedName>
        <fullName evidence="1">Uncharacterized protein</fullName>
    </submittedName>
</protein>
<proteinExistence type="predicted"/>
<comment type="caution">
    <text evidence="1">The sequence shown here is derived from an EMBL/GenBank/DDBJ whole genome shotgun (WGS) entry which is preliminary data.</text>
</comment>
<dbReference type="EMBL" id="JBBYHS010000008">
    <property type="protein sequence ID" value="MEL1253903.1"/>
    <property type="molecule type" value="Genomic_DNA"/>
</dbReference>
<reference evidence="1 2" key="1">
    <citation type="submission" date="2024-04" db="EMBL/GenBank/DDBJ databases">
        <title>Flavobacterium sp. DGU38 16S ribosomal RNA gene Genome sequencing and assembly.</title>
        <authorList>
            <person name="Park S."/>
        </authorList>
    </citation>
    <scope>NUCLEOTIDE SEQUENCE [LARGE SCALE GENOMIC DNA]</scope>
    <source>
        <strain evidence="1 2">DGU38</strain>
    </source>
</reference>